<dbReference type="EMBL" id="CP002116">
    <property type="protein sequence ID" value="ADK80965.1"/>
    <property type="molecule type" value="Genomic_DNA"/>
</dbReference>
<evidence type="ECO:0000256" key="2">
    <source>
        <dbReference type="SAM" id="SignalP"/>
    </source>
</evidence>
<dbReference type="KEGG" id="ssm:Spirs_1839"/>
<accession>E1R6E7</accession>
<feature type="signal peptide" evidence="2">
    <location>
        <begin position="1"/>
        <end position="20"/>
    </location>
</feature>
<dbReference type="HOGENOM" id="CLU_026974_0_2_12"/>
<keyword evidence="1 2" id="KW-0732">Signal</keyword>
<dbReference type="SUPFAM" id="SSF53850">
    <property type="entry name" value="Periplasmic binding protein-like II"/>
    <property type="match status" value="1"/>
</dbReference>
<dbReference type="STRING" id="573413.Spirs_1839"/>
<evidence type="ECO:0000313" key="4">
    <source>
        <dbReference type="Proteomes" id="UP000002318"/>
    </source>
</evidence>
<dbReference type="Proteomes" id="UP000002318">
    <property type="component" value="Chromosome"/>
</dbReference>
<organism evidence="3 4">
    <name type="scientific">Sediminispirochaeta smaragdinae (strain DSM 11293 / JCM 15392 / SEBR 4228)</name>
    <name type="common">Spirochaeta smaragdinae</name>
    <dbReference type="NCBI Taxonomy" id="573413"/>
    <lineage>
        <taxon>Bacteria</taxon>
        <taxon>Pseudomonadati</taxon>
        <taxon>Spirochaetota</taxon>
        <taxon>Spirochaetia</taxon>
        <taxon>Spirochaetales</taxon>
        <taxon>Spirochaetaceae</taxon>
        <taxon>Sediminispirochaeta</taxon>
    </lineage>
</organism>
<keyword evidence="4" id="KW-1185">Reference proteome</keyword>
<proteinExistence type="predicted"/>
<dbReference type="PANTHER" id="PTHR30006">
    <property type="entry name" value="THIAMINE-BINDING PERIPLASMIC PROTEIN-RELATED"/>
    <property type="match status" value="1"/>
</dbReference>
<feature type="chain" id="PRO_5003150745" evidence="2">
    <location>
        <begin position="21"/>
        <end position="328"/>
    </location>
</feature>
<evidence type="ECO:0000256" key="1">
    <source>
        <dbReference type="ARBA" id="ARBA00022729"/>
    </source>
</evidence>
<dbReference type="Gene3D" id="3.40.190.10">
    <property type="entry name" value="Periplasmic binding protein-like II"/>
    <property type="match status" value="2"/>
</dbReference>
<sequence>MRKPLMFLIVLLAAAGVLYAGGQTEASSPEAASSLSGVVTVYTPHGAEITDPILDAFRAKYPDIRIQIVNAGTGELLSRLEAEKDNPTADVMWGGDTISFESYSHLFASYESPEDASMMKSDPAHKWHPFSVLCQPILVNTDLVAADAYPSTVKQLADAAWKDGKIALADPNKSGTGYTIVSGLVNAYGWDFIGKLLDNCVVTPGSDAMFKAIKDGEVAVGFINEDLGAKWEQEGLPVKMIYAKDAVTVQMDAVALVANSPSPEIGKVVLDFICSADAHTIAVEQISRRSARIDVDPPSILPALGQLNLFPANEPRQVVNAKFEKLAQ</sequence>
<dbReference type="OrthoDB" id="305758at2"/>
<gene>
    <name evidence="3" type="ordered locus">Spirs_1839</name>
</gene>
<evidence type="ECO:0000313" key="3">
    <source>
        <dbReference type="EMBL" id="ADK80965.1"/>
    </source>
</evidence>
<dbReference type="InterPro" id="IPR026045">
    <property type="entry name" value="Ferric-bd"/>
</dbReference>
<dbReference type="Pfam" id="PF13531">
    <property type="entry name" value="SBP_bac_11"/>
    <property type="match status" value="1"/>
</dbReference>
<name>E1R6E7_SEDSS</name>
<dbReference type="PIRSF" id="PIRSF002825">
    <property type="entry name" value="CfbpA"/>
    <property type="match status" value="1"/>
</dbReference>
<dbReference type="PANTHER" id="PTHR30006:SF24">
    <property type="entry name" value="SLL0237 PROTEIN"/>
    <property type="match status" value="1"/>
</dbReference>
<protein>
    <submittedName>
        <fullName evidence="3">LysR substrate-binding protein</fullName>
    </submittedName>
</protein>
<dbReference type="RefSeq" id="WP_013254429.1">
    <property type="nucleotide sequence ID" value="NC_014364.1"/>
</dbReference>
<dbReference type="AlphaFoldDB" id="E1R6E7"/>
<reference evidence="3 4" key="1">
    <citation type="journal article" date="2010" name="Stand. Genomic Sci.">
        <title>Complete genome sequence of Spirochaeta smaragdinae type strain (SEBR 4228).</title>
        <authorList>
            <person name="Mavromatis K."/>
            <person name="Yasawong M."/>
            <person name="Chertkov O."/>
            <person name="Lapidus A."/>
            <person name="Lucas S."/>
            <person name="Nolan M."/>
            <person name="Del Rio T.G."/>
            <person name="Tice H."/>
            <person name="Cheng J.F."/>
            <person name="Pitluck S."/>
            <person name="Liolios K."/>
            <person name="Ivanova N."/>
            <person name="Tapia R."/>
            <person name="Han C."/>
            <person name="Bruce D."/>
            <person name="Goodwin L."/>
            <person name="Pati A."/>
            <person name="Chen A."/>
            <person name="Palaniappan K."/>
            <person name="Land M."/>
            <person name="Hauser L."/>
            <person name="Chang Y.J."/>
            <person name="Jeffries C.D."/>
            <person name="Detter J.C."/>
            <person name="Rohde M."/>
            <person name="Brambilla E."/>
            <person name="Spring S."/>
            <person name="Goker M."/>
            <person name="Sikorski J."/>
            <person name="Woyke T."/>
            <person name="Bristow J."/>
            <person name="Eisen J.A."/>
            <person name="Markowitz V."/>
            <person name="Hugenholtz P."/>
            <person name="Klenk H.P."/>
            <person name="Kyrpides N.C."/>
        </authorList>
    </citation>
    <scope>NUCLEOTIDE SEQUENCE [LARGE SCALE GENOMIC DNA]</scope>
    <source>
        <strain evidence="4">DSM 11293 / JCM 15392 / SEBR 4228</strain>
    </source>
</reference>
<dbReference type="CDD" id="cd13546">
    <property type="entry name" value="PBP2_BitB"/>
    <property type="match status" value="1"/>
</dbReference>
<dbReference type="eggNOG" id="COG1840">
    <property type="taxonomic scope" value="Bacteria"/>
</dbReference>